<feature type="region of interest" description="Disordered" evidence="2">
    <location>
        <begin position="169"/>
        <end position="210"/>
    </location>
</feature>
<dbReference type="RefSeq" id="XP_067754324.1">
    <property type="nucleotide sequence ID" value="XM_067898167.1"/>
</dbReference>
<evidence type="ECO:0000256" key="1">
    <source>
        <dbReference type="SAM" id="Coils"/>
    </source>
</evidence>
<dbReference type="GeneID" id="94288244"/>
<feature type="region of interest" description="Disordered" evidence="2">
    <location>
        <begin position="1"/>
        <end position="71"/>
    </location>
</feature>
<name>A0A836H7H0_9TRYP</name>
<sequence length="325" mass="34975">MDSSSALGMAPRLPSHQGSRAISPGDGKTLSQHRLTDPATPAASGFPLHPTRSSAGAAATTPTFPSAGVDNLESQSTDFLVQRVRALEREMKIRNSDCARLLEERKGLLPLKEKCESQREMISALQDQLQLAQAKLESAEDAIEAMKRQQRDREHRERMAHTERALYGANVEPGATTGGTKRPDPSSALASEAAPRHGPACSVASKNMQPPPGGTVVVTAFGPQLTYDNSDISSIGFTKKAKLPHDFLGGPGTQLRYLSTHVGNAGRGTAEEPEADHDVSEDAQVHSIMASTAEAIELDSKYANREDKEHEALMARIRALRGERK</sequence>
<keyword evidence="4" id="KW-1185">Reference proteome</keyword>
<keyword evidence="1" id="KW-0175">Coiled coil</keyword>
<dbReference type="OrthoDB" id="267570at2759"/>
<accession>A0A836H7H0</accession>
<proteinExistence type="predicted"/>
<reference evidence="3 4" key="1">
    <citation type="submission" date="2021-02" db="EMBL/GenBank/DDBJ databases">
        <title>Porcisia hertigi Genome sequencing and assembly.</title>
        <authorList>
            <person name="Almutairi H."/>
            <person name="Gatherer D."/>
        </authorList>
    </citation>
    <scope>NUCLEOTIDE SEQUENCE [LARGE SCALE GENOMIC DNA]</scope>
    <source>
        <strain evidence="3 4">C119</strain>
    </source>
</reference>
<comment type="caution">
    <text evidence="3">The sequence shown here is derived from an EMBL/GenBank/DDBJ whole genome shotgun (WGS) entry which is preliminary data.</text>
</comment>
<organism evidence="3 4">
    <name type="scientific">Porcisia hertigi</name>
    <dbReference type="NCBI Taxonomy" id="2761500"/>
    <lineage>
        <taxon>Eukaryota</taxon>
        <taxon>Discoba</taxon>
        <taxon>Euglenozoa</taxon>
        <taxon>Kinetoplastea</taxon>
        <taxon>Metakinetoplastina</taxon>
        <taxon>Trypanosomatida</taxon>
        <taxon>Trypanosomatidae</taxon>
        <taxon>Leishmaniinae</taxon>
        <taxon>Porcisia</taxon>
    </lineage>
</organism>
<protein>
    <submittedName>
        <fullName evidence="3">Uncharacterized protein</fullName>
    </submittedName>
</protein>
<feature type="coiled-coil region" evidence="1">
    <location>
        <begin position="84"/>
        <end position="156"/>
    </location>
</feature>
<dbReference type="EMBL" id="JAFJZO010000033">
    <property type="protein sequence ID" value="KAG5495072.1"/>
    <property type="molecule type" value="Genomic_DNA"/>
</dbReference>
<evidence type="ECO:0000313" key="4">
    <source>
        <dbReference type="Proteomes" id="UP000674318"/>
    </source>
</evidence>
<evidence type="ECO:0000256" key="2">
    <source>
        <dbReference type="SAM" id="MobiDB-lite"/>
    </source>
</evidence>
<gene>
    <name evidence="3" type="ORF">JKF63_02125</name>
</gene>
<dbReference type="Proteomes" id="UP000674318">
    <property type="component" value="Unassembled WGS sequence"/>
</dbReference>
<dbReference type="KEGG" id="phet:94288244"/>
<dbReference type="AlphaFoldDB" id="A0A836H7H0"/>
<evidence type="ECO:0000313" key="3">
    <source>
        <dbReference type="EMBL" id="KAG5495072.1"/>
    </source>
</evidence>